<keyword evidence="1" id="KW-0472">Membrane</keyword>
<keyword evidence="1" id="KW-1133">Transmembrane helix</keyword>
<name>A0A0S3RMT2_PHAAN</name>
<evidence type="ECO:0000313" key="3">
    <source>
        <dbReference type="Proteomes" id="UP000291084"/>
    </source>
</evidence>
<feature type="transmembrane region" description="Helical" evidence="1">
    <location>
        <begin position="40"/>
        <end position="59"/>
    </location>
</feature>
<keyword evidence="3" id="KW-1185">Reference proteome</keyword>
<feature type="non-terminal residue" evidence="2">
    <location>
        <position position="1"/>
    </location>
</feature>
<accession>A0A0S3RMT2</accession>
<keyword evidence="1" id="KW-0812">Transmembrane</keyword>
<organism evidence="2 3">
    <name type="scientific">Vigna angularis var. angularis</name>
    <dbReference type="NCBI Taxonomy" id="157739"/>
    <lineage>
        <taxon>Eukaryota</taxon>
        <taxon>Viridiplantae</taxon>
        <taxon>Streptophyta</taxon>
        <taxon>Embryophyta</taxon>
        <taxon>Tracheophyta</taxon>
        <taxon>Spermatophyta</taxon>
        <taxon>Magnoliopsida</taxon>
        <taxon>eudicotyledons</taxon>
        <taxon>Gunneridae</taxon>
        <taxon>Pentapetalae</taxon>
        <taxon>rosids</taxon>
        <taxon>fabids</taxon>
        <taxon>Fabales</taxon>
        <taxon>Fabaceae</taxon>
        <taxon>Papilionoideae</taxon>
        <taxon>50 kb inversion clade</taxon>
        <taxon>NPAAA clade</taxon>
        <taxon>indigoferoid/millettioid clade</taxon>
        <taxon>Phaseoleae</taxon>
        <taxon>Vigna</taxon>
    </lineage>
</organism>
<dbReference type="AlphaFoldDB" id="A0A0S3RMT2"/>
<proteinExistence type="predicted"/>
<sequence length="105" mass="12318">LPHLHCACVSACTSFSVTRCFSHSREASPSNHSLLQQPQFFTYPPFLLTFLPYFSYFGLRNIIFTDEFFDLWPPLGFPSSFIFFFDFNRLNPLLLRLNTFHRLIG</sequence>
<dbReference type="Proteomes" id="UP000291084">
    <property type="component" value="Chromosome 3"/>
</dbReference>
<evidence type="ECO:0000313" key="2">
    <source>
        <dbReference type="EMBL" id="BAT81900.1"/>
    </source>
</evidence>
<gene>
    <name evidence="2" type="primary">Vigan.03G181100</name>
    <name evidence="2" type="ORF">VIGAN_03181100</name>
</gene>
<evidence type="ECO:0000256" key="1">
    <source>
        <dbReference type="SAM" id="Phobius"/>
    </source>
</evidence>
<reference evidence="2 3" key="1">
    <citation type="journal article" date="2015" name="Sci. Rep.">
        <title>The power of single molecule real-time sequencing technology in the de novo assembly of a eukaryotic genome.</title>
        <authorList>
            <person name="Sakai H."/>
            <person name="Naito K."/>
            <person name="Ogiso-Tanaka E."/>
            <person name="Takahashi Y."/>
            <person name="Iseki K."/>
            <person name="Muto C."/>
            <person name="Satou K."/>
            <person name="Teruya K."/>
            <person name="Shiroma A."/>
            <person name="Shimoji M."/>
            <person name="Hirano T."/>
            <person name="Itoh T."/>
            <person name="Kaga A."/>
            <person name="Tomooka N."/>
        </authorList>
    </citation>
    <scope>NUCLEOTIDE SEQUENCE [LARGE SCALE GENOMIC DNA]</scope>
    <source>
        <strain evidence="3">cv. Shumari</strain>
    </source>
</reference>
<dbReference type="EMBL" id="AP015036">
    <property type="protein sequence ID" value="BAT81900.1"/>
    <property type="molecule type" value="Genomic_DNA"/>
</dbReference>
<protein>
    <submittedName>
        <fullName evidence="2">Uncharacterized protein</fullName>
    </submittedName>
</protein>